<sequence length="100" mass="11637">MNNYTFFKHCLGVAVCVLIIVILTGCATSVPVKQKFPEADPFMFEAAPTLETLPQDTIDLDKLLSNSTENYGKYRELVKRYEMWKEWYIKQKENFDGAYK</sequence>
<organism evidence="1">
    <name type="scientific">uncultured Caudovirales phage</name>
    <dbReference type="NCBI Taxonomy" id="2100421"/>
    <lineage>
        <taxon>Viruses</taxon>
        <taxon>Duplodnaviria</taxon>
        <taxon>Heunggongvirae</taxon>
        <taxon>Uroviricota</taxon>
        <taxon>Caudoviricetes</taxon>
        <taxon>Peduoviridae</taxon>
        <taxon>Maltschvirus</taxon>
        <taxon>Maltschvirus maltsch</taxon>
    </lineage>
</organism>
<name>A0A6J5LHF0_9CAUD</name>
<reference evidence="1" key="1">
    <citation type="submission" date="2020-04" db="EMBL/GenBank/DDBJ databases">
        <authorList>
            <person name="Chiriac C."/>
            <person name="Salcher M."/>
            <person name="Ghai R."/>
            <person name="Kavagutti S V."/>
        </authorList>
    </citation>
    <scope>NUCLEOTIDE SEQUENCE</scope>
</reference>
<dbReference type="EMBL" id="LR796274">
    <property type="protein sequence ID" value="CAB4133611.1"/>
    <property type="molecule type" value="Genomic_DNA"/>
</dbReference>
<evidence type="ECO:0000313" key="1">
    <source>
        <dbReference type="EMBL" id="CAB4133611.1"/>
    </source>
</evidence>
<proteinExistence type="predicted"/>
<protein>
    <submittedName>
        <fullName evidence="1">Uncharacterized protein</fullName>
    </submittedName>
</protein>
<accession>A0A6J5LHF0</accession>
<gene>
    <name evidence="1" type="ORF">UFOVP257_333</name>
</gene>